<evidence type="ECO:0000313" key="3">
    <source>
        <dbReference type="Proteomes" id="UP000796761"/>
    </source>
</evidence>
<dbReference type="OrthoDB" id="10572992at2759"/>
<keyword evidence="3" id="KW-1185">Reference proteome</keyword>
<dbReference type="AlphaFoldDB" id="A0A8K1D8R7"/>
<protein>
    <submittedName>
        <fullName evidence="2">Uncharacterized protein</fullName>
    </submittedName>
</protein>
<feature type="compositionally biased region" description="Basic and acidic residues" evidence="1">
    <location>
        <begin position="59"/>
        <end position="71"/>
    </location>
</feature>
<evidence type="ECO:0000256" key="1">
    <source>
        <dbReference type="SAM" id="MobiDB-lite"/>
    </source>
</evidence>
<proteinExistence type="predicted"/>
<dbReference type="Proteomes" id="UP000796761">
    <property type="component" value="Unassembled WGS sequence"/>
</dbReference>
<name>A0A8K1D8R7_9PASS</name>
<dbReference type="EMBL" id="SWJQ01002299">
    <property type="protein sequence ID" value="TRZ06656.1"/>
    <property type="molecule type" value="Genomic_DNA"/>
</dbReference>
<feature type="region of interest" description="Disordered" evidence="1">
    <location>
        <begin position="32"/>
        <end position="88"/>
    </location>
</feature>
<organism evidence="2 3">
    <name type="scientific">Zosterops borbonicus</name>
    <dbReference type="NCBI Taxonomy" id="364589"/>
    <lineage>
        <taxon>Eukaryota</taxon>
        <taxon>Metazoa</taxon>
        <taxon>Chordata</taxon>
        <taxon>Craniata</taxon>
        <taxon>Vertebrata</taxon>
        <taxon>Euteleostomi</taxon>
        <taxon>Archelosauria</taxon>
        <taxon>Archosauria</taxon>
        <taxon>Dinosauria</taxon>
        <taxon>Saurischia</taxon>
        <taxon>Theropoda</taxon>
        <taxon>Coelurosauria</taxon>
        <taxon>Aves</taxon>
        <taxon>Neognathae</taxon>
        <taxon>Neoaves</taxon>
        <taxon>Telluraves</taxon>
        <taxon>Australaves</taxon>
        <taxon>Passeriformes</taxon>
        <taxon>Sylvioidea</taxon>
        <taxon>Zosteropidae</taxon>
        <taxon>Zosterops</taxon>
    </lineage>
</organism>
<accession>A0A8K1D8R7</accession>
<comment type="caution">
    <text evidence="2">The sequence shown here is derived from an EMBL/GenBank/DDBJ whole genome shotgun (WGS) entry which is preliminary data.</text>
</comment>
<sequence length="236" mass="25426">MMRCSCSDDIGCLLGPGTAAASDCGCASPEFLSGGQEGETIPPENYNSGRKTSASFGKLQKERESSKRDDTSDGDDSEPDSTSGTVVGELQSDTLSRTIYRIPSDPDLLPPGAQCDLAASKMTCFLDESHAVIPTGFTGTSWKRQDFLIIGKDRSSILGLIVYPSIISANCNEELTGLAKSLRSPWIIPENTSIAKAIALPFHAMEQVMPVLRQQDFPLDEHVEVLATWVKHLGQD</sequence>
<feature type="compositionally biased region" description="Polar residues" evidence="1">
    <location>
        <begin position="45"/>
        <end position="55"/>
    </location>
</feature>
<evidence type="ECO:0000313" key="2">
    <source>
        <dbReference type="EMBL" id="TRZ06656.1"/>
    </source>
</evidence>
<gene>
    <name evidence="2" type="ORF">HGM15179_020449</name>
</gene>
<reference evidence="2" key="1">
    <citation type="submission" date="2019-04" db="EMBL/GenBank/DDBJ databases">
        <title>Genome assembly of Zosterops borbonicus 15179.</title>
        <authorList>
            <person name="Leroy T."/>
            <person name="Anselmetti Y."/>
            <person name="Tilak M.-K."/>
            <person name="Nabholz B."/>
        </authorList>
    </citation>
    <scope>NUCLEOTIDE SEQUENCE</scope>
    <source>
        <strain evidence="2">HGM_15179</strain>
        <tissue evidence="2">Muscle</tissue>
    </source>
</reference>